<sequence length="94" mass="10520">MGKGNYVSRLPACRTRKPSQSGVGDEQCCGQLDSQTSGQLIPAYNPSTAHHTHTTSFFTTTGDRNRSGSIERPRNAREGWWRCGRPRDKGRHPY</sequence>
<feature type="region of interest" description="Disordered" evidence="1">
    <location>
        <begin position="1"/>
        <end position="26"/>
    </location>
</feature>
<dbReference type="AlphaFoldDB" id="A0ABD0JYJ6"/>
<name>A0ABD0JYJ6_9CAEN</name>
<accession>A0ABD0JYJ6</accession>
<gene>
    <name evidence="2" type="ORF">BaRGS_00029092</name>
</gene>
<feature type="compositionally biased region" description="Basic and acidic residues" evidence="1">
    <location>
        <begin position="63"/>
        <end position="80"/>
    </location>
</feature>
<evidence type="ECO:0000313" key="3">
    <source>
        <dbReference type="Proteomes" id="UP001519460"/>
    </source>
</evidence>
<evidence type="ECO:0000313" key="2">
    <source>
        <dbReference type="EMBL" id="KAK7479716.1"/>
    </source>
</evidence>
<comment type="caution">
    <text evidence="2">The sequence shown here is derived from an EMBL/GenBank/DDBJ whole genome shotgun (WGS) entry which is preliminary data.</text>
</comment>
<evidence type="ECO:0000256" key="1">
    <source>
        <dbReference type="SAM" id="MobiDB-lite"/>
    </source>
</evidence>
<proteinExistence type="predicted"/>
<dbReference type="Proteomes" id="UP001519460">
    <property type="component" value="Unassembled WGS sequence"/>
</dbReference>
<reference evidence="2 3" key="1">
    <citation type="journal article" date="2023" name="Sci. Data">
        <title>Genome assembly of the Korean intertidal mud-creeper Batillaria attramentaria.</title>
        <authorList>
            <person name="Patra A.K."/>
            <person name="Ho P.T."/>
            <person name="Jun S."/>
            <person name="Lee S.J."/>
            <person name="Kim Y."/>
            <person name="Won Y.J."/>
        </authorList>
    </citation>
    <scope>NUCLEOTIDE SEQUENCE [LARGE SCALE GENOMIC DNA]</scope>
    <source>
        <strain evidence="2">Wonlab-2016</strain>
    </source>
</reference>
<feature type="region of interest" description="Disordered" evidence="1">
    <location>
        <begin position="39"/>
        <end position="94"/>
    </location>
</feature>
<organism evidence="2 3">
    <name type="scientific">Batillaria attramentaria</name>
    <dbReference type="NCBI Taxonomy" id="370345"/>
    <lineage>
        <taxon>Eukaryota</taxon>
        <taxon>Metazoa</taxon>
        <taxon>Spiralia</taxon>
        <taxon>Lophotrochozoa</taxon>
        <taxon>Mollusca</taxon>
        <taxon>Gastropoda</taxon>
        <taxon>Caenogastropoda</taxon>
        <taxon>Sorbeoconcha</taxon>
        <taxon>Cerithioidea</taxon>
        <taxon>Batillariidae</taxon>
        <taxon>Batillaria</taxon>
    </lineage>
</organism>
<keyword evidence="3" id="KW-1185">Reference proteome</keyword>
<protein>
    <submittedName>
        <fullName evidence="2">Uncharacterized protein</fullName>
    </submittedName>
</protein>
<dbReference type="EMBL" id="JACVVK020000297">
    <property type="protein sequence ID" value="KAK7479716.1"/>
    <property type="molecule type" value="Genomic_DNA"/>
</dbReference>